<protein>
    <submittedName>
        <fullName evidence="7">Alpha-amylase family glycosyl hydrolase</fullName>
    </submittedName>
</protein>
<dbReference type="PANTHER" id="PTHR10357">
    <property type="entry name" value="ALPHA-AMYLASE FAMILY MEMBER"/>
    <property type="match status" value="1"/>
</dbReference>
<gene>
    <name evidence="7" type="ORF">N7Z68_20825</name>
</gene>
<evidence type="ECO:0000313" key="8">
    <source>
        <dbReference type="Proteomes" id="UP001148125"/>
    </source>
</evidence>
<dbReference type="InterPro" id="IPR013784">
    <property type="entry name" value="Carb-bd-like_fold"/>
</dbReference>
<dbReference type="InterPro" id="IPR017853">
    <property type="entry name" value="GH"/>
</dbReference>
<evidence type="ECO:0000256" key="4">
    <source>
        <dbReference type="ARBA" id="ARBA00023295"/>
    </source>
</evidence>
<evidence type="ECO:0000256" key="2">
    <source>
        <dbReference type="ARBA" id="ARBA00022729"/>
    </source>
</evidence>
<dbReference type="Gene3D" id="2.60.40.1180">
    <property type="entry name" value="Golgi alpha-mannosidase II"/>
    <property type="match status" value="1"/>
</dbReference>
<dbReference type="InterPro" id="IPR005323">
    <property type="entry name" value="CBM41_pullulanase"/>
</dbReference>
<dbReference type="GO" id="GO:0016787">
    <property type="term" value="F:hydrolase activity"/>
    <property type="evidence" value="ECO:0007669"/>
    <property type="project" value="UniProtKB-KW"/>
</dbReference>
<sequence length="813" mass="92006">MGKKIYQKNAAIFVLCIFVLSMFTSYLPATLVLAEETMTGSTANVTKVFNSNFESALEVANDTGERQIYFVYEREDQQYDGWNIWVWDTEYKDDQIDFIEYKDGKAIARINIGPDTERVGFVLRDTDDWNTATKDVEQDRFIDVNKHDHITQVFVTSGEIAFETVSDTDTDAPSSNVETNVEVELEIEGSTYPEVINYNQNAVLTLSIESKEEVALREIYVDLSEVGGKEKVAIDTDLKEVSFAVDRSITAGVKSLPIVVTDQYGNRHTDEVTIEIAARTFMGEADFDWDEARIYFLLTDRFFDGDRSNNDPYGIGYNTEQRGTYQGGDFKGITNKLDYLYDLGINTIWISPIVENIRYDVRHEYPDTPYYGYHGYWASNFEELNPHFGTMDDFHELIDEAHDRGMKIMIDVVLNHTGYGLKEADAVYEDEIPFFPTAEERARFAGMLRDGGTGTVRGELAGLPDFLTEDPAVREQIIQWQVDWIEKSRTPNGNTIDYFRVDTVKHVEDTTWMAFKNELTKIMPEFKLIGESWGAGPNDDHGYLNTGMMDSLLDFDFKNEARNFVNGQLENVQQNLEVRNAQLSNGATLGQFLGSHDEAGFLELVRQDIGKLKVGAALQITAKGQPVIYYGEELGLSGLDNYPYYDNRYDMAWEDIEDNEVLIHYKKLLNIRKDYSDVFSKGTRSQVAGSDEEGFSIFARSFNDKSILVGLNTNDEVSEATFEVPFTGNVMDLYSNQVYEVVGNEVKVQLPSRSEGGTVILVESIDGLESIEAPVTADKNDHVPAVVSYLYWIIIVLLVVTAVGAAYLAKKRK</sequence>
<keyword evidence="2" id="KW-0732">Signal</keyword>
<keyword evidence="5" id="KW-0812">Transmembrane</keyword>
<dbReference type="InterPro" id="IPR013780">
    <property type="entry name" value="Glyco_hydro_b"/>
</dbReference>
<evidence type="ECO:0000256" key="1">
    <source>
        <dbReference type="ARBA" id="ARBA00008061"/>
    </source>
</evidence>
<comment type="similarity">
    <text evidence="1">Belongs to the glycosyl hydrolase 13 family.</text>
</comment>
<dbReference type="RefSeq" id="WP_275120386.1">
    <property type="nucleotide sequence ID" value="NZ_JAOTPO010000020.1"/>
</dbReference>
<keyword evidence="3 7" id="KW-0378">Hydrolase</keyword>
<dbReference type="SUPFAM" id="SSF51445">
    <property type="entry name" value="(Trans)glycosidases"/>
    <property type="match status" value="1"/>
</dbReference>
<dbReference type="SUPFAM" id="SSF51011">
    <property type="entry name" value="Glycosyl hydrolase domain"/>
    <property type="match status" value="1"/>
</dbReference>
<keyword evidence="4" id="KW-0326">Glycosidase</keyword>
<name>A0ABT5VLX8_9BACI</name>
<dbReference type="SMART" id="SM00642">
    <property type="entry name" value="Aamy"/>
    <property type="match status" value="1"/>
</dbReference>
<comment type="caution">
    <text evidence="7">The sequence shown here is derived from an EMBL/GenBank/DDBJ whole genome shotgun (WGS) entry which is preliminary data.</text>
</comment>
<organism evidence="7 8">
    <name type="scientific">Alkalihalobacterium chitinilyticum</name>
    <dbReference type="NCBI Taxonomy" id="2980103"/>
    <lineage>
        <taxon>Bacteria</taxon>
        <taxon>Bacillati</taxon>
        <taxon>Bacillota</taxon>
        <taxon>Bacilli</taxon>
        <taxon>Bacillales</taxon>
        <taxon>Bacillaceae</taxon>
        <taxon>Alkalihalobacterium</taxon>
    </lineage>
</organism>
<dbReference type="Proteomes" id="UP001148125">
    <property type="component" value="Unassembled WGS sequence"/>
</dbReference>
<evidence type="ECO:0000256" key="3">
    <source>
        <dbReference type="ARBA" id="ARBA00022801"/>
    </source>
</evidence>
<evidence type="ECO:0000259" key="6">
    <source>
        <dbReference type="SMART" id="SM00642"/>
    </source>
</evidence>
<dbReference type="SUPFAM" id="SSF49452">
    <property type="entry name" value="Starch-binding domain-like"/>
    <property type="match status" value="1"/>
</dbReference>
<evidence type="ECO:0000313" key="7">
    <source>
        <dbReference type="EMBL" id="MDE5415797.1"/>
    </source>
</evidence>
<dbReference type="Pfam" id="PF00128">
    <property type="entry name" value="Alpha-amylase"/>
    <property type="match status" value="1"/>
</dbReference>
<proteinExistence type="inferred from homology"/>
<dbReference type="Gene3D" id="2.60.40.1110">
    <property type="match status" value="1"/>
</dbReference>
<keyword evidence="5" id="KW-1133">Transmembrane helix</keyword>
<feature type="domain" description="Glycosyl hydrolase family 13 catalytic" evidence="6">
    <location>
        <begin position="296"/>
        <end position="672"/>
    </location>
</feature>
<keyword evidence="5" id="KW-0472">Membrane</keyword>
<accession>A0ABT5VLX8</accession>
<dbReference type="Pfam" id="PF03714">
    <property type="entry name" value="PUD"/>
    <property type="match status" value="1"/>
</dbReference>
<dbReference type="CDD" id="cd10315">
    <property type="entry name" value="CBM41_pullulanase"/>
    <property type="match status" value="1"/>
</dbReference>
<dbReference type="InterPro" id="IPR006047">
    <property type="entry name" value="GH13_cat_dom"/>
</dbReference>
<dbReference type="PANTHER" id="PTHR10357:SF209">
    <property type="entry name" value="PERIPLASMIC ALPHA-AMYLASE"/>
    <property type="match status" value="1"/>
</dbReference>
<dbReference type="Gene3D" id="3.20.20.80">
    <property type="entry name" value="Glycosidases"/>
    <property type="match status" value="1"/>
</dbReference>
<dbReference type="EMBL" id="JAOTPO010000020">
    <property type="protein sequence ID" value="MDE5415797.1"/>
    <property type="molecule type" value="Genomic_DNA"/>
</dbReference>
<keyword evidence="8" id="KW-1185">Reference proteome</keyword>
<evidence type="ECO:0000256" key="5">
    <source>
        <dbReference type="SAM" id="Phobius"/>
    </source>
</evidence>
<feature type="transmembrane region" description="Helical" evidence="5">
    <location>
        <begin position="789"/>
        <end position="809"/>
    </location>
</feature>
<reference evidence="7" key="1">
    <citation type="submission" date="2024-05" db="EMBL/GenBank/DDBJ databases">
        <title>Alkalihalobacillus sp. strain MEB203 novel alkaliphilic bacterium from Lonar Lake, India.</title>
        <authorList>
            <person name="Joshi A."/>
            <person name="Thite S."/>
            <person name="Mengade P."/>
        </authorList>
    </citation>
    <scope>NUCLEOTIDE SEQUENCE</scope>
    <source>
        <strain evidence="7">MEB 203</strain>
    </source>
</reference>